<dbReference type="PANTHER" id="PTHR33371">
    <property type="entry name" value="INTERMEMBRANE PHOSPHOLIPID TRANSPORT SYSTEM BINDING PROTEIN MLAD-RELATED"/>
    <property type="match status" value="1"/>
</dbReference>
<dbReference type="EMBL" id="WRPP01000001">
    <property type="protein sequence ID" value="MVU77213.1"/>
    <property type="molecule type" value="Genomic_DNA"/>
</dbReference>
<dbReference type="RefSeq" id="WP_157386592.1">
    <property type="nucleotide sequence ID" value="NZ_WRPP01000001.1"/>
</dbReference>
<dbReference type="PANTHER" id="PTHR33371:SF16">
    <property type="entry name" value="MCE-FAMILY PROTEIN MCE3F"/>
    <property type="match status" value="1"/>
</dbReference>
<reference evidence="2 3" key="1">
    <citation type="submission" date="2019-12" db="EMBL/GenBank/DDBJ databases">
        <title>Nocardia sp. nov. ET3-3 isolated from soil.</title>
        <authorList>
            <person name="Kanchanasin P."/>
            <person name="Tanasupawat S."/>
            <person name="Yuki M."/>
            <person name="Kudo T."/>
        </authorList>
    </citation>
    <scope>NUCLEOTIDE SEQUENCE [LARGE SCALE GENOMIC DNA]</scope>
    <source>
        <strain evidence="2 3">ET3-3</strain>
    </source>
</reference>
<dbReference type="InterPro" id="IPR052336">
    <property type="entry name" value="MlaD_Phospholipid_Transporter"/>
</dbReference>
<protein>
    <submittedName>
        <fullName evidence="2">MCE family protein</fullName>
    </submittedName>
</protein>
<proteinExistence type="predicted"/>
<comment type="caution">
    <text evidence="2">The sequence shown here is derived from an EMBL/GenBank/DDBJ whole genome shotgun (WGS) entry which is preliminary data.</text>
</comment>
<dbReference type="AlphaFoldDB" id="A0A7K1US87"/>
<dbReference type="Pfam" id="PF02470">
    <property type="entry name" value="MlaD"/>
    <property type="match status" value="1"/>
</dbReference>
<sequence length="323" mass="33784">MKPSSLLSLTSIAAILVLGSGYLAVDVARVDWVRHDLEAAMTVPQSGGLLPRSKVLLSGVQVGEVTAVTHTADGVVVRLRISDRYPIPVASPVRIDGLSGLGESYVEFEPSSGAGPYLRDGQTVRANKIAAPTSIPDVAAATTELMHQLDPAAMASIVDTFGQAVAGTSAVIPELSRATDLLAATLVSRTDLIRRMLLALQSHADDMDWAQPALTGAAGPWAEFGPRVADVAASIAAVMKAGDLPDSFQEDSANRLGLVPFLQQLTVRLKQLGPELEPLAPLVASLLETATPLLGRLDLGSLIGQARDATSPDGALRLRMTVH</sequence>
<keyword evidence="3" id="KW-1185">Reference proteome</keyword>
<evidence type="ECO:0000313" key="2">
    <source>
        <dbReference type="EMBL" id="MVU77213.1"/>
    </source>
</evidence>
<dbReference type="GO" id="GO:0005576">
    <property type="term" value="C:extracellular region"/>
    <property type="evidence" value="ECO:0007669"/>
    <property type="project" value="TreeGrafter"/>
</dbReference>
<gene>
    <name evidence="2" type="ORF">GPX89_08125</name>
</gene>
<evidence type="ECO:0000313" key="3">
    <source>
        <dbReference type="Proteomes" id="UP000466794"/>
    </source>
</evidence>
<dbReference type="Proteomes" id="UP000466794">
    <property type="component" value="Unassembled WGS sequence"/>
</dbReference>
<evidence type="ECO:0000259" key="1">
    <source>
        <dbReference type="Pfam" id="PF02470"/>
    </source>
</evidence>
<accession>A0A7K1US87</accession>
<feature type="domain" description="Mce/MlaD" evidence="1">
    <location>
        <begin position="41"/>
        <end position="110"/>
    </location>
</feature>
<name>A0A7K1US87_9NOCA</name>
<dbReference type="InterPro" id="IPR003399">
    <property type="entry name" value="Mce/MlaD"/>
</dbReference>
<organism evidence="2 3">
    <name type="scientific">Nocardia terrae</name>
    <dbReference type="NCBI Taxonomy" id="2675851"/>
    <lineage>
        <taxon>Bacteria</taxon>
        <taxon>Bacillati</taxon>
        <taxon>Actinomycetota</taxon>
        <taxon>Actinomycetes</taxon>
        <taxon>Mycobacteriales</taxon>
        <taxon>Nocardiaceae</taxon>
        <taxon>Nocardia</taxon>
    </lineage>
</organism>